<dbReference type="PANTHER" id="PTHR21179:SF0">
    <property type="entry name" value="SERINE PROTEASE INHIBITOR KAZAL-TYPE 4"/>
    <property type="match status" value="1"/>
</dbReference>
<dbReference type="InterPro" id="IPR039932">
    <property type="entry name" value="Spink4-like"/>
</dbReference>
<dbReference type="SMART" id="SM00280">
    <property type="entry name" value="KAZAL"/>
    <property type="match status" value="1"/>
</dbReference>
<keyword evidence="8" id="KW-1185">Reference proteome</keyword>
<keyword evidence="3" id="KW-0646">Protease inhibitor</keyword>
<organism evidence="7 8">
    <name type="scientific">Allacma fusca</name>
    <dbReference type="NCBI Taxonomy" id="39272"/>
    <lineage>
        <taxon>Eukaryota</taxon>
        <taxon>Metazoa</taxon>
        <taxon>Ecdysozoa</taxon>
        <taxon>Arthropoda</taxon>
        <taxon>Hexapoda</taxon>
        <taxon>Collembola</taxon>
        <taxon>Symphypleona</taxon>
        <taxon>Sminthuridae</taxon>
        <taxon>Allacma</taxon>
    </lineage>
</organism>
<dbReference type="GO" id="GO:0004867">
    <property type="term" value="F:serine-type endopeptidase inhibitor activity"/>
    <property type="evidence" value="ECO:0007669"/>
    <property type="project" value="UniProtKB-KW"/>
</dbReference>
<dbReference type="CDD" id="cd00104">
    <property type="entry name" value="KAZAL_FS"/>
    <property type="match status" value="1"/>
</dbReference>
<evidence type="ECO:0000256" key="4">
    <source>
        <dbReference type="ARBA" id="ARBA00022900"/>
    </source>
</evidence>
<keyword evidence="5" id="KW-1015">Disulfide bond</keyword>
<dbReference type="Pfam" id="PF00050">
    <property type="entry name" value="Kazal_1"/>
    <property type="match status" value="1"/>
</dbReference>
<feature type="domain" description="Kazal-like" evidence="6">
    <location>
        <begin position="20"/>
        <end position="70"/>
    </location>
</feature>
<name>A0A8J2LIV0_9HEXA</name>
<dbReference type="EMBL" id="CAJVCH010528134">
    <property type="protein sequence ID" value="CAG7823025.1"/>
    <property type="molecule type" value="Genomic_DNA"/>
</dbReference>
<evidence type="ECO:0000256" key="5">
    <source>
        <dbReference type="ARBA" id="ARBA00023157"/>
    </source>
</evidence>
<evidence type="ECO:0000256" key="2">
    <source>
        <dbReference type="ARBA" id="ARBA00022525"/>
    </source>
</evidence>
<dbReference type="FunFam" id="3.30.60.30:FF:000067">
    <property type="entry name" value="Thrombin inhibitor rhodniin"/>
    <property type="match status" value="1"/>
</dbReference>
<dbReference type="GO" id="GO:0005576">
    <property type="term" value="C:extracellular region"/>
    <property type="evidence" value="ECO:0007669"/>
    <property type="project" value="UniProtKB-SubCell"/>
</dbReference>
<dbReference type="Proteomes" id="UP000708208">
    <property type="component" value="Unassembled WGS sequence"/>
</dbReference>
<protein>
    <recommendedName>
        <fullName evidence="6">Kazal-like domain-containing protein</fullName>
    </recommendedName>
</protein>
<proteinExistence type="predicted"/>
<gene>
    <name evidence="7" type="ORF">AFUS01_LOCUS33263</name>
</gene>
<dbReference type="PROSITE" id="PS00282">
    <property type="entry name" value="KAZAL_1"/>
    <property type="match status" value="1"/>
</dbReference>
<dbReference type="AlphaFoldDB" id="A0A8J2LIV0"/>
<dbReference type="OrthoDB" id="126772at2759"/>
<evidence type="ECO:0000313" key="7">
    <source>
        <dbReference type="EMBL" id="CAG7823025.1"/>
    </source>
</evidence>
<keyword evidence="2" id="KW-0964">Secreted</keyword>
<dbReference type="InterPro" id="IPR002350">
    <property type="entry name" value="Kazal_dom"/>
</dbReference>
<keyword evidence="4" id="KW-0722">Serine protease inhibitor</keyword>
<evidence type="ECO:0000259" key="6">
    <source>
        <dbReference type="PROSITE" id="PS51465"/>
    </source>
</evidence>
<sequence length="76" mass="8086">MLIAAVVIARVTTSNTSRQSSGSGSCICPQIYRPVCGTDGRTYGNDCMLQCQKNCCNPHLEIKHQGNCSDCSGSSQ</sequence>
<comment type="caution">
    <text evidence="7">The sequence shown here is derived from an EMBL/GenBank/DDBJ whole genome shotgun (WGS) entry which is preliminary data.</text>
</comment>
<dbReference type="PROSITE" id="PS51465">
    <property type="entry name" value="KAZAL_2"/>
    <property type="match status" value="1"/>
</dbReference>
<reference evidence="7" key="1">
    <citation type="submission" date="2021-06" db="EMBL/GenBank/DDBJ databases">
        <authorList>
            <person name="Hodson N. C."/>
            <person name="Mongue J. A."/>
            <person name="Jaron S. K."/>
        </authorList>
    </citation>
    <scope>NUCLEOTIDE SEQUENCE</scope>
</reference>
<dbReference type="PANTHER" id="PTHR21179">
    <property type="entry name" value="SERINE-TYPE ENDOPEPTIDASE INHIBITOR"/>
    <property type="match status" value="1"/>
</dbReference>
<evidence type="ECO:0000256" key="1">
    <source>
        <dbReference type="ARBA" id="ARBA00004613"/>
    </source>
</evidence>
<evidence type="ECO:0000313" key="8">
    <source>
        <dbReference type="Proteomes" id="UP000708208"/>
    </source>
</evidence>
<comment type="subcellular location">
    <subcellularLocation>
        <location evidence="1">Secreted</location>
    </subcellularLocation>
</comment>
<evidence type="ECO:0000256" key="3">
    <source>
        <dbReference type="ARBA" id="ARBA00022690"/>
    </source>
</evidence>
<accession>A0A8J2LIV0</accession>